<evidence type="ECO:0000256" key="6">
    <source>
        <dbReference type="ARBA" id="ARBA00022801"/>
    </source>
</evidence>
<organism evidence="13 14">
    <name type="scientific">Dethiosulfatibacter aminovorans DSM 17477</name>
    <dbReference type="NCBI Taxonomy" id="1121476"/>
    <lineage>
        <taxon>Bacteria</taxon>
        <taxon>Bacillati</taxon>
        <taxon>Bacillota</taxon>
        <taxon>Tissierellia</taxon>
        <taxon>Dethiosulfatibacter</taxon>
    </lineage>
</organism>
<dbReference type="InterPro" id="IPR014100">
    <property type="entry name" value="GTP-bd_Obg/CgtA"/>
</dbReference>
<dbReference type="RefSeq" id="WP_073047287.1">
    <property type="nucleotide sequence ID" value="NZ_FQZL01000006.1"/>
</dbReference>
<accession>A0A1M6CXM3</accession>
<feature type="binding site" evidence="9">
    <location>
        <begin position="165"/>
        <end position="172"/>
    </location>
    <ligand>
        <name>GTP</name>
        <dbReference type="ChEBI" id="CHEBI:37565"/>
    </ligand>
</feature>
<dbReference type="InterPro" id="IPR006073">
    <property type="entry name" value="GTP-bd"/>
</dbReference>
<keyword evidence="8 9" id="KW-0342">GTP-binding</keyword>
<keyword evidence="3 9" id="KW-0963">Cytoplasm</keyword>
<keyword evidence="4 9" id="KW-0479">Metal-binding</keyword>
<feature type="domain" description="Obg" evidence="12">
    <location>
        <begin position="1"/>
        <end position="158"/>
    </location>
</feature>
<dbReference type="CDD" id="cd01898">
    <property type="entry name" value="Obg"/>
    <property type="match status" value="1"/>
</dbReference>
<evidence type="ECO:0000259" key="12">
    <source>
        <dbReference type="PROSITE" id="PS51883"/>
    </source>
</evidence>
<dbReference type="GO" id="GO:0005737">
    <property type="term" value="C:cytoplasm"/>
    <property type="evidence" value="ECO:0007669"/>
    <property type="project" value="UniProtKB-SubCell"/>
</dbReference>
<dbReference type="PROSITE" id="PS51881">
    <property type="entry name" value="OCT"/>
    <property type="match status" value="1"/>
</dbReference>
<dbReference type="Gene3D" id="2.70.210.12">
    <property type="entry name" value="GTP1/OBG domain"/>
    <property type="match status" value="1"/>
</dbReference>
<dbReference type="NCBIfam" id="NF008955">
    <property type="entry name" value="PRK12297.1"/>
    <property type="match status" value="1"/>
</dbReference>
<dbReference type="PROSITE" id="PS51710">
    <property type="entry name" value="G_OBG"/>
    <property type="match status" value="1"/>
</dbReference>
<evidence type="ECO:0000256" key="3">
    <source>
        <dbReference type="ARBA" id="ARBA00022490"/>
    </source>
</evidence>
<evidence type="ECO:0000256" key="5">
    <source>
        <dbReference type="ARBA" id="ARBA00022741"/>
    </source>
</evidence>
<dbReference type="InterPro" id="IPR036346">
    <property type="entry name" value="GTP-bd_prot_GTP1/OBG_C_sf"/>
</dbReference>
<dbReference type="Gene3D" id="3.30.300.350">
    <property type="entry name" value="GTP-binding protein OBG, C-terminal domain"/>
    <property type="match status" value="1"/>
</dbReference>
<name>A0A1M6CXM3_9FIRM</name>
<evidence type="ECO:0000259" key="11">
    <source>
        <dbReference type="PROSITE" id="PS51881"/>
    </source>
</evidence>
<comment type="similarity">
    <text evidence="2 9">Belongs to the TRAFAC class OBG-HflX-like GTPase superfamily. OBG GTPase family.</text>
</comment>
<evidence type="ECO:0000256" key="8">
    <source>
        <dbReference type="ARBA" id="ARBA00023134"/>
    </source>
</evidence>
<dbReference type="NCBIfam" id="TIGR03595">
    <property type="entry name" value="Obg_CgtA_exten"/>
    <property type="match status" value="1"/>
</dbReference>
<dbReference type="GO" id="GO:0003924">
    <property type="term" value="F:GTPase activity"/>
    <property type="evidence" value="ECO:0007669"/>
    <property type="project" value="UniProtKB-UniRule"/>
</dbReference>
<dbReference type="SUPFAM" id="SSF82051">
    <property type="entry name" value="Obg GTP-binding protein N-terminal domain"/>
    <property type="match status" value="1"/>
</dbReference>
<dbReference type="InterPro" id="IPR045086">
    <property type="entry name" value="OBG_GTPase"/>
</dbReference>
<dbReference type="AlphaFoldDB" id="A0A1M6CXM3"/>
<dbReference type="InterPro" id="IPR036726">
    <property type="entry name" value="GTP1_OBG_dom_sf"/>
</dbReference>
<dbReference type="PIRSF" id="PIRSF002401">
    <property type="entry name" value="GTP_bd_Obg/CgtA"/>
    <property type="match status" value="1"/>
</dbReference>
<dbReference type="Gene3D" id="3.40.50.300">
    <property type="entry name" value="P-loop containing nucleotide triphosphate hydrolases"/>
    <property type="match status" value="1"/>
</dbReference>
<dbReference type="Pfam" id="PF01926">
    <property type="entry name" value="MMR_HSR1"/>
    <property type="match status" value="1"/>
</dbReference>
<dbReference type="HAMAP" id="MF_01454">
    <property type="entry name" value="GTPase_Obg"/>
    <property type="match status" value="1"/>
</dbReference>
<dbReference type="InterPro" id="IPR006074">
    <property type="entry name" value="GTP1-OBG_CS"/>
</dbReference>
<dbReference type="STRING" id="1121476.SAMN02745751_00713"/>
<dbReference type="GO" id="GO:0000287">
    <property type="term" value="F:magnesium ion binding"/>
    <property type="evidence" value="ECO:0007669"/>
    <property type="project" value="InterPro"/>
</dbReference>
<feature type="domain" description="OBG-type G" evidence="10">
    <location>
        <begin position="159"/>
        <end position="329"/>
    </location>
</feature>
<keyword evidence="14" id="KW-1185">Reference proteome</keyword>
<dbReference type="PROSITE" id="PS51883">
    <property type="entry name" value="OBG"/>
    <property type="match status" value="1"/>
</dbReference>
<dbReference type="PANTHER" id="PTHR11702">
    <property type="entry name" value="DEVELOPMENTALLY REGULATED GTP-BINDING PROTEIN-RELATED"/>
    <property type="match status" value="1"/>
</dbReference>
<feature type="binding site" evidence="9">
    <location>
        <begin position="282"/>
        <end position="285"/>
    </location>
    <ligand>
        <name>GTP</name>
        <dbReference type="ChEBI" id="CHEBI:37565"/>
    </ligand>
</feature>
<comment type="subunit">
    <text evidence="9">Monomer.</text>
</comment>
<dbReference type="InterPro" id="IPR005225">
    <property type="entry name" value="Small_GTP-bd"/>
</dbReference>
<dbReference type="EMBL" id="FQZL01000006">
    <property type="protein sequence ID" value="SHI65746.1"/>
    <property type="molecule type" value="Genomic_DNA"/>
</dbReference>
<dbReference type="GO" id="GO:0042254">
    <property type="term" value="P:ribosome biogenesis"/>
    <property type="evidence" value="ECO:0007669"/>
    <property type="project" value="UniProtKB-UniRule"/>
</dbReference>
<dbReference type="NCBIfam" id="TIGR02729">
    <property type="entry name" value="Obg_CgtA"/>
    <property type="match status" value="1"/>
</dbReference>
<dbReference type="Proteomes" id="UP000184052">
    <property type="component" value="Unassembled WGS sequence"/>
</dbReference>
<dbReference type="NCBIfam" id="NF008954">
    <property type="entry name" value="PRK12296.1"/>
    <property type="match status" value="1"/>
</dbReference>
<dbReference type="Pfam" id="PF09269">
    <property type="entry name" value="DUF1967"/>
    <property type="match status" value="1"/>
</dbReference>
<dbReference type="SUPFAM" id="SSF52540">
    <property type="entry name" value="P-loop containing nucleoside triphosphate hydrolases"/>
    <property type="match status" value="1"/>
</dbReference>
<gene>
    <name evidence="9" type="primary">obg</name>
    <name evidence="13" type="ORF">SAMN02745751_00713</name>
</gene>
<feature type="binding site" evidence="9">
    <location>
        <position position="192"/>
    </location>
    <ligand>
        <name>Mg(2+)</name>
        <dbReference type="ChEBI" id="CHEBI:18420"/>
    </ligand>
</feature>
<evidence type="ECO:0000313" key="13">
    <source>
        <dbReference type="EMBL" id="SHI65746.1"/>
    </source>
</evidence>
<evidence type="ECO:0000256" key="4">
    <source>
        <dbReference type="ARBA" id="ARBA00022723"/>
    </source>
</evidence>
<dbReference type="GO" id="GO:0005525">
    <property type="term" value="F:GTP binding"/>
    <property type="evidence" value="ECO:0007669"/>
    <property type="project" value="UniProtKB-UniRule"/>
</dbReference>
<dbReference type="NCBIfam" id="TIGR00231">
    <property type="entry name" value="small_GTP"/>
    <property type="match status" value="1"/>
</dbReference>
<evidence type="ECO:0000313" key="14">
    <source>
        <dbReference type="Proteomes" id="UP000184052"/>
    </source>
</evidence>
<feature type="binding site" evidence="9">
    <location>
        <position position="172"/>
    </location>
    <ligand>
        <name>Mg(2+)</name>
        <dbReference type="ChEBI" id="CHEBI:18420"/>
    </ligand>
</feature>
<dbReference type="PRINTS" id="PR00326">
    <property type="entry name" value="GTP1OBG"/>
</dbReference>
<sequence>MFIDIAKVHVKAGKGGNGSVAFRREKYEPMGGPSGGDGGRGGNIILVATNGLRTLMDFRYKKNYKARNGEDGRKKNQYGANADDLILKVPVGTIVRDEETGIVLADMNTDGQEFIVAKGGRGGRGNVKFKNSIRRAPRFAEPGGVAEERDIILELKLIADVGLLGFPNVGKSTFLSKTTSAKPKIANYHFTTLKPNLGVVKMSSGESFVIADIPGIIEGAAEGVGLGHEFLRHVERTKVLLHILDISGQEGRNPVEDFHKINEELAEYSEKLSHKKQIIVLNKMDIPGIDENVKEVREKLGDKYEIYEISAITGKGLEKVLYKALDYVKTAEEEIFYDESEAAALYETKKKDTINVYKEGERYYADGYFLDVLVESTNFGDYESLKNFQKVLNDKGVIDRLMELGAKEDDTIVVCGVEFDFVE</sequence>
<feature type="binding site" evidence="9">
    <location>
        <begin position="212"/>
        <end position="215"/>
    </location>
    <ligand>
        <name>GTP</name>
        <dbReference type="ChEBI" id="CHEBI:37565"/>
    </ligand>
</feature>
<dbReference type="InterPro" id="IPR031167">
    <property type="entry name" value="G_OBG"/>
</dbReference>
<keyword evidence="5 9" id="KW-0547">Nucleotide-binding</keyword>
<reference evidence="13 14" key="1">
    <citation type="submission" date="2016-11" db="EMBL/GenBank/DDBJ databases">
        <authorList>
            <person name="Jaros S."/>
            <person name="Januszkiewicz K."/>
            <person name="Wedrychowicz H."/>
        </authorList>
    </citation>
    <scope>NUCLEOTIDE SEQUENCE [LARGE SCALE GENOMIC DNA]</scope>
    <source>
        <strain evidence="13 14">DSM 17477</strain>
    </source>
</reference>
<dbReference type="Pfam" id="PF01018">
    <property type="entry name" value="GTP1_OBG"/>
    <property type="match status" value="1"/>
</dbReference>
<dbReference type="FunFam" id="2.70.210.12:FF:000001">
    <property type="entry name" value="GTPase Obg"/>
    <property type="match status" value="1"/>
</dbReference>
<dbReference type="InterPro" id="IPR006169">
    <property type="entry name" value="GTP1_OBG_dom"/>
</dbReference>
<keyword evidence="7 9" id="KW-0460">Magnesium</keyword>
<evidence type="ECO:0000256" key="2">
    <source>
        <dbReference type="ARBA" id="ARBA00007699"/>
    </source>
</evidence>
<dbReference type="PANTHER" id="PTHR11702:SF31">
    <property type="entry name" value="MITOCHONDRIAL RIBOSOME-ASSOCIATED GTPASE 2"/>
    <property type="match status" value="1"/>
</dbReference>
<evidence type="ECO:0000256" key="7">
    <source>
        <dbReference type="ARBA" id="ARBA00022842"/>
    </source>
</evidence>
<dbReference type="EC" id="3.6.5.-" evidence="9"/>
<dbReference type="InterPro" id="IPR027417">
    <property type="entry name" value="P-loop_NTPase"/>
</dbReference>
<evidence type="ECO:0000259" key="10">
    <source>
        <dbReference type="PROSITE" id="PS51710"/>
    </source>
</evidence>
<feature type="binding site" evidence="9">
    <location>
        <begin position="190"/>
        <end position="194"/>
    </location>
    <ligand>
        <name>GTP</name>
        <dbReference type="ChEBI" id="CHEBI:37565"/>
    </ligand>
</feature>
<dbReference type="NCBIfam" id="NF008956">
    <property type="entry name" value="PRK12299.1"/>
    <property type="match status" value="1"/>
</dbReference>
<comment type="function">
    <text evidence="9">An essential GTPase which binds GTP, GDP and possibly (p)ppGpp with moderate affinity, with high nucleotide exchange rates and a fairly low GTP hydrolysis rate. Plays a role in control of the cell cycle, stress response, ribosome biogenesis and in those bacteria that undergo differentiation, in morphogenesis control.</text>
</comment>
<feature type="domain" description="OCT" evidence="11">
    <location>
        <begin position="346"/>
        <end position="423"/>
    </location>
</feature>
<dbReference type="PROSITE" id="PS00905">
    <property type="entry name" value="GTP1_OBG"/>
    <property type="match status" value="1"/>
</dbReference>
<dbReference type="SUPFAM" id="SSF102741">
    <property type="entry name" value="Obg GTP-binding protein C-terminal domain"/>
    <property type="match status" value="1"/>
</dbReference>
<evidence type="ECO:0000256" key="9">
    <source>
        <dbReference type="HAMAP-Rule" id="MF_01454"/>
    </source>
</evidence>
<evidence type="ECO:0000256" key="1">
    <source>
        <dbReference type="ARBA" id="ARBA00001946"/>
    </source>
</evidence>
<dbReference type="InterPro" id="IPR015349">
    <property type="entry name" value="OCT_dom"/>
</dbReference>
<proteinExistence type="inferred from homology"/>
<protein>
    <recommendedName>
        <fullName evidence="9">GTPase Obg</fullName>
        <ecNumber evidence="9">3.6.5.-</ecNumber>
    </recommendedName>
    <alternativeName>
        <fullName evidence="9">GTP-binding protein Obg</fullName>
    </alternativeName>
</protein>
<keyword evidence="6 9" id="KW-0378">Hydrolase</keyword>
<comment type="subcellular location">
    <subcellularLocation>
        <location evidence="9">Cytoplasm</location>
    </subcellularLocation>
</comment>
<feature type="binding site" evidence="9">
    <location>
        <begin position="310"/>
        <end position="312"/>
    </location>
    <ligand>
        <name>GTP</name>
        <dbReference type="ChEBI" id="CHEBI:37565"/>
    </ligand>
</feature>
<comment type="cofactor">
    <cofactor evidence="1 9">
        <name>Mg(2+)</name>
        <dbReference type="ChEBI" id="CHEBI:18420"/>
    </cofactor>
</comment>
<dbReference type="OrthoDB" id="9807318at2"/>